<proteinExistence type="inferred from homology"/>
<evidence type="ECO:0000256" key="2">
    <source>
        <dbReference type="ARBA" id="ARBA00022552"/>
    </source>
</evidence>
<evidence type="ECO:0000256" key="3">
    <source>
        <dbReference type="SAM" id="MobiDB-lite"/>
    </source>
</evidence>
<evidence type="ECO:0000313" key="4">
    <source>
        <dbReference type="EMBL" id="KXJ96743.1"/>
    </source>
</evidence>
<sequence>MASTEPSPEIRQNNFEQGVAITLHLWPALTLAVQNNWGDGDAADKRDWLAGVIVDMFPSFIDLAKKPTTTTTATSTSATPAATKSQSAAAAAVPEEPELEEIETTLLQVMLDEFDVNVDDDTGFETAEQVMRVRAQCAKGNFEEVNKLRTRWEAGKGKKIVMQQAADPDQDTDWESADEDDEDGDSDIDMDEAPALAKAPKEKEEPEVDEDGFTKVSRKKR</sequence>
<dbReference type="Proteomes" id="UP000070501">
    <property type="component" value="Unassembled WGS sequence"/>
</dbReference>
<feature type="region of interest" description="Disordered" evidence="3">
    <location>
        <begin position="159"/>
        <end position="221"/>
    </location>
</feature>
<dbReference type="STRING" id="196109.A0A136JHW7"/>
<dbReference type="GO" id="GO:0006364">
    <property type="term" value="P:rRNA processing"/>
    <property type="evidence" value="ECO:0007669"/>
    <property type="project" value="UniProtKB-KW"/>
</dbReference>
<gene>
    <name evidence="4" type="ORF">Micbo1qcDRAFT_155368</name>
</gene>
<protein>
    <submittedName>
        <fullName evidence="4">Pre-rRNA-processing protein TSR2-domain-containing protein</fullName>
    </submittedName>
</protein>
<dbReference type="EMBL" id="KQ964245">
    <property type="protein sequence ID" value="KXJ96743.1"/>
    <property type="molecule type" value="Genomic_DNA"/>
</dbReference>
<feature type="compositionally biased region" description="Acidic residues" evidence="3">
    <location>
        <begin position="168"/>
        <end position="192"/>
    </location>
</feature>
<feature type="region of interest" description="Disordered" evidence="3">
    <location>
        <begin position="70"/>
        <end position="98"/>
    </location>
</feature>
<evidence type="ECO:0000256" key="1">
    <source>
        <dbReference type="ARBA" id="ARBA00006524"/>
    </source>
</evidence>
<evidence type="ECO:0000313" key="5">
    <source>
        <dbReference type="Proteomes" id="UP000070501"/>
    </source>
</evidence>
<dbReference type="OrthoDB" id="263560at2759"/>
<dbReference type="InParanoid" id="A0A136JHW7"/>
<dbReference type="AlphaFoldDB" id="A0A136JHW7"/>
<keyword evidence="2" id="KW-0698">rRNA processing</keyword>
<name>A0A136JHW7_9PEZI</name>
<dbReference type="Pfam" id="PF10273">
    <property type="entry name" value="WGG"/>
    <property type="match status" value="1"/>
</dbReference>
<dbReference type="FunCoup" id="A0A136JHW7">
    <property type="interactions" value="156"/>
</dbReference>
<organism evidence="4 5">
    <name type="scientific">Microdochium bolleyi</name>
    <dbReference type="NCBI Taxonomy" id="196109"/>
    <lineage>
        <taxon>Eukaryota</taxon>
        <taxon>Fungi</taxon>
        <taxon>Dikarya</taxon>
        <taxon>Ascomycota</taxon>
        <taxon>Pezizomycotina</taxon>
        <taxon>Sordariomycetes</taxon>
        <taxon>Xylariomycetidae</taxon>
        <taxon>Xylariales</taxon>
        <taxon>Microdochiaceae</taxon>
        <taxon>Microdochium</taxon>
    </lineage>
</organism>
<keyword evidence="5" id="KW-1185">Reference proteome</keyword>
<accession>A0A136JHW7</accession>
<comment type="similarity">
    <text evidence="1">Belongs to the TSR2 family.</text>
</comment>
<dbReference type="InterPro" id="IPR019398">
    <property type="entry name" value="Pre-rRNA_process_TSR2"/>
</dbReference>
<feature type="compositionally biased region" description="Low complexity" evidence="3">
    <location>
        <begin position="70"/>
        <end position="94"/>
    </location>
</feature>
<dbReference type="PANTHER" id="PTHR21250">
    <property type="entry name" value="PRE-RRNA-PROCESSING PROTEIN TSR2 HOMOLOG"/>
    <property type="match status" value="1"/>
</dbReference>
<reference evidence="5" key="1">
    <citation type="submission" date="2016-02" db="EMBL/GenBank/DDBJ databases">
        <title>Draft genome sequence of Microdochium bolleyi, a fungal endophyte of beachgrass.</title>
        <authorList>
            <consortium name="DOE Joint Genome Institute"/>
            <person name="David A.S."/>
            <person name="May G."/>
            <person name="Haridas S."/>
            <person name="Lim J."/>
            <person name="Wang M."/>
            <person name="Labutti K."/>
            <person name="Lipzen A."/>
            <person name="Barry K."/>
            <person name="Grigoriev I.V."/>
        </authorList>
    </citation>
    <scope>NUCLEOTIDE SEQUENCE [LARGE SCALE GENOMIC DNA]</scope>
    <source>
        <strain evidence="5">J235TASD1</strain>
    </source>
</reference>